<keyword evidence="1" id="KW-1133">Transmembrane helix</keyword>
<dbReference type="EMBL" id="JACYGY010000001">
    <property type="protein sequence ID" value="MBE9460884.1"/>
    <property type="molecule type" value="Genomic_DNA"/>
</dbReference>
<sequence>MSKLPWTKYFFSIWIVAITAGMVAKYVTTSLLLLIPLSLVLYWMSVRSLAKIKGYE</sequence>
<keyword evidence="1" id="KW-0812">Transmembrane</keyword>
<evidence type="ECO:0000313" key="2">
    <source>
        <dbReference type="EMBL" id="MBE9460884.1"/>
    </source>
</evidence>
<accession>A0ABR9W6T9</accession>
<comment type="caution">
    <text evidence="2">The sequence shown here is derived from an EMBL/GenBank/DDBJ whole genome shotgun (WGS) entry which is preliminary data.</text>
</comment>
<gene>
    <name evidence="2" type="ORF">IEE83_03220</name>
</gene>
<protein>
    <submittedName>
        <fullName evidence="2">Uncharacterized protein</fullName>
    </submittedName>
</protein>
<proteinExistence type="predicted"/>
<keyword evidence="3" id="KW-1185">Reference proteome</keyword>
<organism evidence="2 3">
    <name type="scientific">Dyadobacter subterraneus</name>
    <dbReference type="NCBI Taxonomy" id="2773304"/>
    <lineage>
        <taxon>Bacteria</taxon>
        <taxon>Pseudomonadati</taxon>
        <taxon>Bacteroidota</taxon>
        <taxon>Cytophagia</taxon>
        <taxon>Cytophagales</taxon>
        <taxon>Spirosomataceae</taxon>
        <taxon>Dyadobacter</taxon>
    </lineage>
</organism>
<evidence type="ECO:0000313" key="3">
    <source>
        <dbReference type="Proteomes" id="UP000634134"/>
    </source>
</evidence>
<name>A0ABR9W6T9_9BACT</name>
<reference evidence="3" key="1">
    <citation type="submission" date="2023-07" db="EMBL/GenBank/DDBJ databases">
        <title>Dyadobacter sp. nov 'subterranea' isolated from contaminted grondwater.</title>
        <authorList>
            <person name="Szabo I."/>
            <person name="Al-Omari J."/>
            <person name="Szerdahelyi S.G."/>
            <person name="Rado J."/>
        </authorList>
    </citation>
    <scope>NUCLEOTIDE SEQUENCE [LARGE SCALE GENOMIC DNA]</scope>
    <source>
        <strain evidence="3">UP-52</strain>
    </source>
</reference>
<dbReference type="Proteomes" id="UP000634134">
    <property type="component" value="Unassembled WGS sequence"/>
</dbReference>
<feature type="transmembrane region" description="Helical" evidence="1">
    <location>
        <begin position="12"/>
        <end position="43"/>
    </location>
</feature>
<keyword evidence="1" id="KW-0472">Membrane</keyword>
<dbReference type="RefSeq" id="WP_194119183.1">
    <property type="nucleotide sequence ID" value="NZ_JACYGY010000001.1"/>
</dbReference>
<evidence type="ECO:0000256" key="1">
    <source>
        <dbReference type="SAM" id="Phobius"/>
    </source>
</evidence>